<dbReference type="Pfam" id="PF02470">
    <property type="entry name" value="MlaD"/>
    <property type="match status" value="1"/>
</dbReference>
<dbReference type="InterPro" id="IPR003399">
    <property type="entry name" value="Mce/MlaD"/>
</dbReference>
<protein>
    <recommendedName>
        <fullName evidence="1">Mce/MlaD domain-containing protein</fullName>
    </recommendedName>
</protein>
<organism evidence="2 3">
    <name type="scientific">Mycolicibacterium pulveris</name>
    <name type="common">Mycobacterium pulveris</name>
    <dbReference type="NCBI Taxonomy" id="36813"/>
    <lineage>
        <taxon>Bacteria</taxon>
        <taxon>Bacillati</taxon>
        <taxon>Actinomycetota</taxon>
        <taxon>Actinomycetes</taxon>
        <taxon>Mycobacteriales</taxon>
        <taxon>Mycobacteriaceae</taxon>
        <taxon>Mycolicibacterium</taxon>
    </lineage>
</organism>
<dbReference type="EMBL" id="AP022599">
    <property type="protein sequence ID" value="BBY83424.1"/>
    <property type="molecule type" value="Genomic_DNA"/>
</dbReference>
<keyword evidence="3" id="KW-1185">Reference proteome</keyword>
<sequence>MRTRALLSFAVLAAIIAFALNYFGSLGVHFRAPAERVGLSLNVPDINGLVVGSSVLLRGVPIGSITNITTDVDYATVHFYIDDRFKIPVDSELRLESLSALGEAYLAIAPRSDAGPFLKDGQHIPAEEVTSRPSVSELVDSVVRVLSQLDPTALERIINEADEAMPNPVETLPNLERASMLLRNTATHLDGKGEVLLGNFQTLLRNAEFVGPILADLAPSIRQMGVDVAGLWRSVNELVRRGSPTTLHNFANYLLRIERFLDHRSGDIKVLTQSMLPYLNDIAGALMNLDTGQLLDNVLKSVPEDGVVTLRVSVPDR</sequence>
<dbReference type="PANTHER" id="PTHR33371:SF16">
    <property type="entry name" value="MCE-FAMILY PROTEIN MCE3F"/>
    <property type="match status" value="1"/>
</dbReference>
<accession>A0A7I7UPL9</accession>
<evidence type="ECO:0000259" key="1">
    <source>
        <dbReference type="Pfam" id="PF02470"/>
    </source>
</evidence>
<reference evidence="2 3" key="1">
    <citation type="journal article" date="2019" name="Emerg. Microbes Infect.">
        <title>Comprehensive subspecies identification of 175 nontuberculous mycobacteria species based on 7547 genomic profiles.</title>
        <authorList>
            <person name="Matsumoto Y."/>
            <person name="Kinjo T."/>
            <person name="Motooka D."/>
            <person name="Nabeya D."/>
            <person name="Jung N."/>
            <person name="Uechi K."/>
            <person name="Horii T."/>
            <person name="Iida T."/>
            <person name="Fujita J."/>
            <person name="Nakamura S."/>
        </authorList>
    </citation>
    <scope>NUCLEOTIDE SEQUENCE [LARGE SCALE GENOMIC DNA]</scope>
    <source>
        <strain evidence="2 3">JCM 6370</strain>
    </source>
</reference>
<dbReference type="PANTHER" id="PTHR33371">
    <property type="entry name" value="INTERMEMBRANE PHOSPHOLIPID TRANSPORT SYSTEM BINDING PROTEIN MLAD-RELATED"/>
    <property type="match status" value="1"/>
</dbReference>
<evidence type="ECO:0000313" key="3">
    <source>
        <dbReference type="Proteomes" id="UP000467252"/>
    </source>
</evidence>
<dbReference type="GO" id="GO:0005576">
    <property type="term" value="C:extracellular region"/>
    <property type="evidence" value="ECO:0007669"/>
    <property type="project" value="TreeGrafter"/>
</dbReference>
<evidence type="ECO:0000313" key="2">
    <source>
        <dbReference type="EMBL" id="BBY83424.1"/>
    </source>
</evidence>
<gene>
    <name evidence="2" type="ORF">MPUL_45820</name>
</gene>
<name>A0A7I7UPL9_MYCPV</name>
<dbReference type="RefSeq" id="WP_163904247.1">
    <property type="nucleotide sequence ID" value="NZ_AP022599.1"/>
</dbReference>
<proteinExistence type="predicted"/>
<dbReference type="Proteomes" id="UP000467252">
    <property type="component" value="Chromosome"/>
</dbReference>
<dbReference type="InterPro" id="IPR052336">
    <property type="entry name" value="MlaD_Phospholipid_Transporter"/>
</dbReference>
<feature type="domain" description="Mce/MlaD" evidence="1">
    <location>
        <begin position="41"/>
        <end position="110"/>
    </location>
</feature>
<dbReference type="AlphaFoldDB" id="A0A7I7UPL9"/>